<dbReference type="CDD" id="cd00761">
    <property type="entry name" value="Glyco_tranf_GTA_type"/>
    <property type="match status" value="1"/>
</dbReference>
<dbReference type="AlphaFoldDB" id="A0A916ZHA3"/>
<proteinExistence type="inferred from homology"/>
<evidence type="ECO:0000313" key="6">
    <source>
        <dbReference type="Proteomes" id="UP000644699"/>
    </source>
</evidence>
<dbReference type="PANTHER" id="PTHR43179">
    <property type="entry name" value="RHAMNOSYLTRANSFERASE WBBL"/>
    <property type="match status" value="1"/>
</dbReference>
<feature type="domain" description="Glycosyltransferase 2-like" evidence="4">
    <location>
        <begin position="23"/>
        <end position="188"/>
    </location>
</feature>
<name>A0A916ZHA3_9HYPH</name>
<comment type="caution">
    <text evidence="5">The sequence shown here is derived from an EMBL/GenBank/DDBJ whole genome shotgun (WGS) entry which is preliminary data.</text>
</comment>
<sequence length="327" mass="35402">MGDGVTIEARSPIRPDMAPDAVVVLPTFRRPDHLEKTLRSLEAQAGAPRFAVVVVENDAEGREGLAVARAALEGGRLQGLAIVAEARGNCHAYNAGWSTALAEFPRARFLLSIDDDECAGENWIAHLVATAEKTGADLVGAPQLPIFEGGALGGALARHPVFTPHYDRTGPVPILYSSGNVLVRRPVLEAMPMPFLDPAFNFTGGGDSDFYSRAKRRGFTFAWCQEAPVFETVPQRRTEFSWLQARSLRNGALSSIIEHRARPDLSGRLGTLAKSGALLAVAPLRALGLAWRTRSAVIGLYPLNVAIGRLMAEFGLVNEQYRRPEQN</sequence>
<evidence type="ECO:0000256" key="3">
    <source>
        <dbReference type="ARBA" id="ARBA00022679"/>
    </source>
</evidence>
<evidence type="ECO:0000259" key="4">
    <source>
        <dbReference type="Pfam" id="PF00535"/>
    </source>
</evidence>
<gene>
    <name evidence="5" type="ORF">GCM10011390_14560</name>
</gene>
<dbReference type="InterPro" id="IPR029044">
    <property type="entry name" value="Nucleotide-diphossugar_trans"/>
</dbReference>
<reference evidence="5" key="2">
    <citation type="submission" date="2020-09" db="EMBL/GenBank/DDBJ databases">
        <authorList>
            <person name="Sun Q."/>
            <person name="Zhou Y."/>
        </authorList>
    </citation>
    <scope>NUCLEOTIDE SEQUENCE</scope>
    <source>
        <strain evidence="5">CGMCC 1.15367</strain>
    </source>
</reference>
<dbReference type="Pfam" id="PF00535">
    <property type="entry name" value="Glycos_transf_2"/>
    <property type="match status" value="1"/>
</dbReference>
<protein>
    <submittedName>
        <fullName evidence="5">Glycosyl transferase</fullName>
    </submittedName>
</protein>
<keyword evidence="6" id="KW-1185">Reference proteome</keyword>
<dbReference type="Gene3D" id="3.90.550.10">
    <property type="entry name" value="Spore Coat Polysaccharide Biosynthesis Protein SpsA, Chain A"/>
    <property type="match status" value="1"/>
</dbReference>
<evidence type="ECO:0000256" key="2">
    <source>
        <dbReference type="ARBA" id="ARBA00022676"/>
    </source>
</evidence>
<keyword evidence="2" id="KW-0328">Glycosyltransferase</keyword>
<dbReference type="EMBL" id="BMIQ01000002">
    <property type="protein sequence ID" value="GGD96880.1"/>
    <property type="molecule type" value="Genomic_DNA"/>
</dbReference>
<dbReference type="Proteomes" id="UP000644699">
    <property type="component" value="Unassembled WGS sequence"/>
</dbReference>
<comment type="similarity">
    <text evidence="1">Belongs to the glycosyltransferase 2 family.</text>
</comment>
<dbReference type="PANTHER" id="PTHR43179:SF12">
    <property type="entry name" value="GALACTOFURANOSYLTRANSFERASE GLFT2"/>
    <property type="match status" value="1"/>
</dbReference>
<dbReference type="SUPFAM" id="SSF53448">
    <property type="entry name" value="Nucleotide-diphospho-sugar transferases"/>
    <property type="match status" value="1"/>
</dbReference>
<reference evidence="5" key="1">
    <citation type="journal article" date="2014" name="Int. J. Syst. Evol. Microbiol.">
        <title>Complete genome sequence of Corynebacterium casei LMG S-19264T (=DSM 44701T), isolated from a smear-ripened cheese.</title>
        <authorList>
            <consortium name="US DOE Joint Genome Institute (JGI-PGF)"/>
            <person name="Walter F."/>
            <person name="Albersmeier A."/>
            <person name="Kalinowski J."/>
            <person name="Ruckert C."/>
        </authorList>
    </citation>
    <scope>NUCLEOTIDE SEQUENCE</scope>
    <source>
        <strain evidence="5">CGMCC 1.15367</strain>
    </source>
</reference>
<evidence type="ECO:0000313" key="5">
    <source>
        <dbReference type="EMBL" id="GGD96880.1"/>
    </source>
</evidence>
<dbReference type="GO" id="GO:0016757">
    <property type="term" value="F:glycosyltransferase activity"/>
    <property type="evidence" value="ECO:0007669"/>
    <property type="project" value="UniProtKB-KW"/>
</dbReference>
<organism evidence="5 6">
    <name type="scientific">Aureimonas endophytica</name>
    <dbReference type="NCBI Taxonomy" id="2027858"/>
    <lineage>
        <taxon>Bacteria</taxon>
        <taxon>Pseudomonadati</taxon>
        <taxon>Pseudomonadota</taxon>
        <taxon>Alphaproteobacteria</taxon>
        <taxon>Hyphomicrobiales</taxon>
        <taxon>Aurantimonadaceae</taxon>
        <taxon>Aureimonas</taxon>
    </lineage>
</organism>
<accession>A0A916ZHA3</accession>
<keyword evidence="3 5" id="KW-0808">Transferase</keyword>
<evidence type="ECO:0000256" key="1">
    <source>
        <dbReference type="ARBA" id="ARBA00006739"/>
    </source>
</evidence>
<dbReference type="RefSeq" id="WP_244639370.1">
    <property type="nucleotide sequence ID" value="NZ_BMIQ01000002.1"/>
</dbReference>
<dbReference type="InterPro" id="IPR001173">
    <property type="entry name" value="Glyco_trans_2-like"/>
</dbReference>